<comment type="cofactor">
    <cofactor evidence="1">
        <name>pyridoxal 5'-phosphate</name>
        <dbReference type="ChEBI" id="CHEBI:597326"/>
    </cofactor>
</comment>
<dbReference type="Proteomes" id="UP001232493">
    <property type="component" value="Chromosome"/>
</dbReference>
<keyword evidence="7" id="KW-0032">Aminotransferase</keyword>
<dbReference type="InterPro" id="IPR015424">
    <property type="entry name" value="PyrdxlP-dep_Trfase"/>
</dbReference>
<dbReference type="InterPro" id="IPR015421">
    <property type="entry name" value="PyrdxlP-dep_Trfase_major"/>
</dbReference>
<gene>
    <name evidence="7" type="ORF">JRV97_04045</name>
</gene>
<feature type="domain" description="Aminotransferase class I/classII large" evidence="6">
    <location>
        <begin position="34"/>
        <end position="380"/>
    </location>
</feature>
<keyword evidence="3" id="KW-0663">Pyridoxal phosphate</keyword>
<dbReference type="Gene3D" id="3.40.640.10">
    <property type="entry name" value="Type I PLP-dependent aspartate aminotransferase-like (Major domain)"/>
    <property type="match status" value="1"/>
</dbReference>
<keyword evidence="8" id="KW-1185">Reference proteome</keyword>
<evidence type="ECO:0000256" key="3">
    <source>
        <dbReference type="ARBA" id="ARBA00022898"/>
    </source>
</evidence>
<evidence type="ECO:0000313" key="7">
    <source>
        <dbReference type="EMBL" id="WGS65733.1"/>
    </source>
</evidence>
<dbReference type="CDD" id="cd00609">
    <property type="entry name" value="AAT_like"/>
    <property type="match status" value="1"/>
</dbReference>
<dbReference type="InterPro" id="IPR004839">
    <property type="entry name" value="Aminotransferase_I/II_large"/>
</dbReference>
<dbReference type="Pfam" id="PF00155">
    <property type="entry name" value="Aminotran_1_2"/>
    <property type="match status" value="1"/>
</dbReference>
<name>A0ABY8PSW8_9BACT</name>
<organism evidence="7 8">
    <name type="scientific">Marinitoga aeolica</name>
    <dbReference type="NCBI Taxonomy" id="2809031"/>
    <lineage>
        <taxon>Bacteria</taxon>
        <taxon>Thermotogati</taxon>
        <taxon>Thermotogota</taxon>
        <taxon>Thermotogae</taxon>
        <taxon>Petrotogales</taxon>
        <taxon>Petrotogaceae</taxon>
        <taxon>Marinitoga</taxon>
    </lineage>
</organism>
<dbReference type="EMBL" id="CP069362">
    <property type="protein sequence ID" value="WGS65733.1"/>
    <property type="molecule type" value="Genomic_DNA"/>
</dbReference>
<dbReference type="PANTHER" id="PTHR43525">
    <property type="entry name" value="PROTEIN MALY"/>
    <property type="match status" value="1"/>
</dbReference>
<evidence type="ECO:0000256" key="1">
    <source>
        <dbReference type="ARBA" id="ARBA00001933"/>
    </source>
</evidence>
<protein>
    <recommendedName>
        <fullName evidence="2">cysteine-S-conjugate beta-lyase</fullName>
        <ecNumber evidence="2">4.4.1.13</ecNumber>
    </recommendedName>
</protein>
<evidence type="ECO:0000256" key="5">
    <source>
        <dbReference type="ARBA" id="ARBA00037974"/>
    </source>
</evidence>
<accession>A0ABY8PSW8</accession>
<evidence type="ECO:0000259" key="6">
    <source>
        <dbReference type="Pfam" id="PF00155"/>
    </source>
</evidence>
<dbReference type="InterPro" id="IPR015422">
    <property type="entry name" value="PyrdxlP-dep_Trfase_small"/>
</dbReference>
<evidence type="ECO:0000256" key="2">
    <source>
        <dbReference type="ARBA" id="ARBA00012224"/>
    </source>
</evidence>
<dbReference type="NCBIfam" id="TIGR04350">
    <property type="entry name" value="C_S_lyase_PatB"/>
    <property type="match status" value="1"/>
</dbReference>
<dbReference type="EC" id="4.4.1.13" evidence="2"/>
<evidence type="ECO:0000313" key="8">
    <source>
        <dbReference type="Proteomes" id="UP001232493"/>
    </source>
</evidence>
<dbReference type="InterPro" id="IPR051798">
    <property type="entry name" value="Class-II_PLP-Dep_Aminotrans"/>
</dbReference>
<reference evidence="7 8" key="1">
    <citation type="submission" date="2021-02" db="EMBL/GenBank/DDBJ databases">
        <title>Characterization of Marinitoga sp. nov. str. BP5-C20A.</title>
        <authorList>
            <person name="Erauso G."/>
            <person name="Postec A."/>
        </authorList>
    </citation>
    <scope>NUCLEOTIDE SEQUENCE [LARGE SCALE GENOMIC DNA]</scope>
    <source>
        <strain evidence="7 8">BP5-C20A</strain>
    </source>
</reference>
<evidence type="ECO:0000256" key="4">
    <source>
        <dbReference type="ARBA" id="ARBA00023239"/>
    </source>
</evidence>
<dbReference type="RefSeq" id="WP_281000432.1">
    <property type="nucleotide sequence ID" value="NZ_CP069362.1"/>
</dbReference>
<dbReference type="Gene3D" id="3.90.1150.10">
    <property type="entry name" value="Aspartate Aminotransferase, domain 1"/>
    <property type="match status" value="1"/>
</dbReference>
<dbReference type="GO" id="GO:0008483">
    <property type="term" value="F:transaminase activity"/>
    <property type="evidence" value="ECO:0007669"/>
    <property type="project" value="UniProtKB-KW"/>
</dbReference>
<dbReference type="PANTHER" id="PTHR43525:SF1">
    <property type="entry name" value="PROTEIN MALY"/>
    <property type="match status" value="1"/>
</dbReference>
<dbReference type="SUPFAM" id="SSF53383">
    <property type="entry name" value="PLP-dependent transferases"/>
    <property type="match status" value="1"/>
</dbReference>
<comment type="similarity">
    <text evidence="5">Belongs to the class-II pyridoxal-phosphate-dependent aminotransferase family. MalY/PatB cystathionine beta-lyase subfamily.</text>
</comment>
<proteinExistence type="inferred from homology"/>
<sequence length="385" mass="44677">MKYIDRKGTNSIKWDWYEWNKNLFLDKDVLPMWVADMDFEAPEEVKKILKERIDHGAYGYTYEPTDLKDNIINWLEYKHNWKIKKEDILHMHGVIPPLNFSIQLFTNPGDKILIQTPVYPPFMSSVEKKNRELLINELNLKNNIYEIDFDDFEKKAKEAKMFILCSPHNPIGRVWSKEELKKMGEICLKHNVLIVSDEIHADLAFKNVKHIPIASISEDISQNTITLMAPSKTFNIAGFHYGFAIISNPNLRKTFKKGINSSGLYMHNFTGLIAANAAYKYGKEWLEEVMNYIEDNYNYVKDFFEKNIPEVKVIKSEGTFLVWLDFRQLNLSQNELRELLEKKAKVGLNSGGNFGPGGKGFMRMNIATSMENIEEACKRIKNALG</sequence>
<keyword evidence="7" id="KW-0808">Transferase</keyword>
<keyword evidence="4" id="KW-0456">Lyase</keyword>
<dbReference type="InterPro" id="IPR027619">
    <property type="entry name" value="C-S_lyase_PatB-like"/>
</dbReference>